<dbReference type="InterPro" id="IPR013762">
    <property type="entry name" value="Integrase-like_cat_sf"/>
</dbReference>
<organism evidence="3 4">
    <name type="scientific">Oikopleura dioica</name>
    <name type="common">Tunicate</name>
    <dbReference type="NCBI Taxonomy" id="34765"/>
    <lineage>
        <taxon>Eukaryota</taxon>
        <taxon>Metazoa</taxon>
        <taxon>Chordata</taxon>
        <taxon>Tunicata</taxon>
        <taxon>Appendicularia</taxon>
        <taxon>Copelata</taxon>
        <taxon>Oikopleuridae</taxon>
        <taxon>Oikopleura</taxon>
    </lineage>
</organism>
<reference evidence="3 4" key="1">
    <citation type="submission" date="2021-04" db="EMBL/GenBank/DDBJ databases">
        <authorList>
            <person name="Bliznina A."/>
        </authorList>
    </citation>
    <scope>NUCLEOTIDE SEQUENCE [LARGE SCALE GENOMIC DNA]</scope>
</reference>
<dbReference type="CDD" id="cd00397">
    <property type="entry name" value="DNA_BRE_C"/>
    <property type="match status" value="1"/>
</dbReference>
<evidence type="ECO:0000256" key="1">
    <source>
        <dbReference type="ARBA" id="ARBA00023172"/>
    </source>
</evidence>
<keyword evidence="1" id="KW-0233">DNA recombination</keyword>
<dbReference type="InterPro" id="IPR011010">
    <property type="entry name" value="DNA_brk_join_enz"/>
</dbReference>
<dbReference type="Pfam" id="PF00589">
    <property type="entry name" value="Phage_integrase"/>
    <property type="match status" value="1"/>
</dbReference>
<dbReference type="SUPFAM" id="SSF56349">
    <property type="entry name" value="DNA breaking-rejoining enzymes"/>
    <property type="match status" value="1"/>
</dbReference>
<evidence type="ECO:0000259" key="2">
    <source>
        <dbReference type="Pfam" id="PF00589"/>
    </source>
</evidence>
<dbReference type="EMBL" id="OU015567">
    <property type="protein sequence ID" value="CAG5114013.1"/>
    <property type="molecule type" value="Genomic_DNA"/>
</dbReference>
<feature type="domain" description="Tyr recombinase" evidence="2">
    <location>
        <begin position="132"/>
        <end position="286"/>
    </location>
</feature>
<name>A0ABN7TEH0_OIKDI</name>
<dbReference type="Proteomes" id="UP001158576">
    <property type="component" value="Chromosome 2"/>
</dbReference>
<gene>
    <name evidence="3" type="ORF">OKIOD_LOCUS16863</name>
</gene>
<keyword evidence="4" id="KW-1185">Reference proteome</keyword>
<proteinExistence type="predicted"/>
<dbReference type="InterPro" id="IPR002104">
    <property type="entry name" value="Integrase_catalytic"/>
</dbReference>
<sequence>MGRKKKPNAFSKDSDRMDWMEKRWGTFKKERKKPVINAKTVKQFLEVVDVPTPTRPAVYGQWGGTITRVLEEERGIPMTKQAAMEISRWANTQSRALAKTQLFESKSSPTMSQERFLRVCKEFWNKEWKDNTYKTTALAVYLAGSTGARLGEVLGLWIEDLEKSVDNGCTFIRFPLRVSKTNANKSRPESLILSVSGKEEIPILRWMTGILNGREKGLLFPGTTNAKINAHLKALYKKMNWKNPPTGHGLRGTFVVNSLDAGASKTDIVNQCRWQTFQMIDRYSNQHRQCTTKGPAHVIAELKQVEEGRRIEERNREHKKRSEMLEALLPKKPTIQLAIRAPTKTVACQTDPEVTEDKKVMENDPYYQRWQKYFETH</sequence>
<evidence type="ECO:0000313" key="3">
    <source>
        <dbReference type="EMBL" id="CAG5114013.1"/>
    </source>
</evidence>
<evidence type="ECO:0000313" key="4">
    <source>
        <dbReference type="Proteomes" id="UP001158576"/>
    </source>
</evidence>
<accession>A0ABN7TEH0</accession>
<protein>
    <submittedName>
        <fullName evidence="3">Oidioi.mRNA.OKI2018_I69.chr2.g8098.t1.cds</fullName>
    </submittedName>
</protein>
<dbReference type="Gene3D" id="1.10.443.10">
    <property type="entry name" value="Intergrase catalytic core"/>
    <property type="match status" value="1"/>
</dbReference>